<keyword evidence="4 21" id="KW-0812">Transmembrane</keyword>
<feature type="transmembrane region" description="Helical" evidence="21">
    <location>
        <begin position="319"/>
        <end position="341"/>
    </location>
</feature>
<comment type="function">
    <text evidence="17">ATP-dependent transporter located in the mitochondrial inner membrane that catalyzes the export of biliverdin from the mitochondrial matrix, and plays a crucial role in hemoglobin synthesis and antioxidative stress. Participates in the early step of the heme biosynthetic process during insertion of iron into protoporphyrin IX (PPIX). Involved in the stabilization of the iron transporter mitoferrin-1/SLC25A37. In addition may be involved in mitochondrial unfolded protein response (UPRmt) signaling pathway, although ABCB10 probably does not participate in peptide export from mitochondria.</text>
</comment>
<evidence type="ECO:0000259" key="22">
    <source>
        <dbReference type="PROSITE" id="PS50893"/>
    </source>
</evidence>
<dbReference type="Pfam" id="PF00664">
    <property type="entry name" value="ABC_membrane"/>
    <property type="match status" value="1"/>
</dbReference>
<keyword evidence="10" id="KW-0809">Transit peptide</keyword>
<dbReference type="InterPro" id="IPR027417">
    <property type="entry name" value="P-loop_NTPase"/>
</dbReference>
<dbReference type="GO" id="GO:0005524">
    <property type="term" value="F:ATP binding"/>
    <property type="evidence" value="ECO:0007669"/>
    <property type="project" value="UniProtKB-KW"/>
</dbReference>
<comment type="subcellular location">
    <subcellularLocation>
        <location evidence="1">Mitochondrion inner membrane</location>
        <topology evidence="1">Multi-pass membrane protein</topology>
    </subcellularLocation>
</comment>
<dbReference type="InterPro" id="IPR036640">
    <property type="entry name" value="ABC1_TM_sf"/>
</dbReference>
<dbReference type="GO" id="GO:0046872">
    <property type="term" value="F:metal ion binding"/>
    <property type="evidence" value="ECO:0007669"/>
    <property type="project" value="UniProtKB-KW"/>
</dbReference>
<keyword evidence="12 21" id="KW-1133">Transmembrane helix</keyword>
<keyword evidence="11" id="KW-1278">Translocase</keyword>
<dbReference type="CDD" id="cd03249">
    <property type="entry name" value="ABC_MTABC3_MDL1_MDL2"/>
    <property type="match status" value="1"/>
</dbReference>
<gene>
    <name evidence="24" type="ORF">ACJMK2_037467</name>
</gene>
<dbReference type="InterPro" id="IPR011527">
    <property type="entry name" value="ABC1_TM_dom"/>
</dbReference>
<keyword evidence="13" id="KW-0007">Acetylation</keyword>
<name>A0ABD3WLT5_SINWO</name>
<evidence type="ECO:0000256" key="17">
    <source>
        <dbReference type="ARBA" id="ARBA00055589"/>
    </source>
</evidence>
<dbReference type="GO" id="GO:0016887">
    <property type="term" value="F:ATP hydrolysis activity"/>
    <property type="evidence" value="ECO:0007669"/>
    <property type="project" value="UniProtKB-ARBA"/>
</dbReference>
<keyword evidence="8" id="KW-0067">ATP-binding</keyword>
<keyword evidence="14" id="KW-0496">Mitochondrion</keyword>
<feature type="transmembrane region" description="Helical" evidence="21">
    <location>
        <begin position="141"/>
        <end position="162"/>
    </location>
</feature>
<feature type="domain" description="ABC transporter" evidence="22">
    <location>
        <begin position="418"/>
        <end position="657"/>
    </location>
</feature>
<feature type="transmembrane region" description="Helical" evidence="21">
    <location>
        <begin position="361"/>
        <end position="379"/>
    </location>
</feature>
<evidence type="ECO:0000256" key="10">
    <source>
        <dbReference type="ARBA" id="ARBA00022946"/>
    </source>
</evidence>
<comment type="catalytic activity">
    <reaction evidence="16">
        <text>biliverdin IXalpha(in) + ATP + H2O = biliverdin IXalpha(out) + ADP + phosphate + H(+)</text>
        <dbReference type="Rhea" id="RHEA:82359"/>
        <dbReference type="ChEBI" id="CHEBI:15377"/>
        <dbReference type="ChEBI" id="CHEBI:15378"/>
        <dbReference type="ChEBI" id="CHEBI:30616"/>
        <dbReference type="ChEBI" id="CHEBI:43474"/>
        <dbReference type="ChEBI" id="CHEBI:57991"/>
        <dbReference type="ChEBI" id="CHEBI:456216"/>
    </reaction>
    <physiologicalReaction direction="left-to-right" evidence="16">
        <dbReference type="Rhea" id="RHEA:82360"/>
    </physiologicalReaction>
</comment>
<evidence type="ECO:0000256" key="9">
    <source>
        <dbReference type="ARBA" id="ARBA00022842"/>
    </source>
</evidence>
<dbReference type="PANTHER" id="PTHR43394">
    <property type="entry name" value="ATP-DEPENDENT PERMEASE MDL1, MITOCHONDRIAL"/>
    <property type="match status" value="1"/>
</dbReference>
<dbReference type="PROSITE" id="PS50893">
    <property type="entry name" value="ABC_TRANSPORTER_2"/>
    <property type="match status" value="1"/>
</dbReference>
<accession>A0ABD3WLT5</accession>
<dbReference type="Pfam" id="PF00005">
    <property type="entry name" value="ABC_tran"/>
    <property type="match status" value="1"/>
</dbReference>
<proteinExistence type="inferred from homology"/>
<evidence type="ECO:0000313" key="24">
    <source>
        <dbReference type="EMBL" id="KAL3874456.1"/>
    </source>
</evidence>
<dbReference type="Proteomes" id="UP001634394">
    <property type="component" value="Unassembled WGS sequence"/>
</dbReference>
<dbReference type="SUPFAM" id="SSF52540">
    <property type="entry name" value="P-loop containing nucleoside triphosphate hydrolases"/>
    <property type="match status" value="1"/>
</dbReference>
<dbReference type="GO" id="GO:0005743">
    <property type="term" value="C:mitochondrial inner membrane"/>
    <property type="evidence" value="ECO:0007669"/>
    <property type="project" value="UniProtKB-SubCell"/>
</dbReference>
<keyword evidence="6" id="KW-0547">Nucleotide-binding</keyword>
<evidence type="ECO:0000256" key="21">
    <source>
        <dbReference type="SAM" id="Phobius"/>
    </source>
</evidence>
<comment type="similarity">
    <text evidence="2">Belongs to the ABC transporter superfamily. ABCB family. Mitochondrial peptide exporter (TC 3.A.1.212) subfamily.</text>
</comment>
<keyword evidence="9" id="KW-0460">Magnesium</keyword>
<evidence type="ECO:0000256" key="18">
    <source>
        <dbReference type="ARBA" id="ARBA00072683"/>
    </source>
</evidence>
<dbReference type="Gene3D" id="1.20.1560.10">
    <property type="entry name" value="ABC transporter type 1, transmembrane domain"/>
    <property type="match status" value="1"/>
</dbReference>
<reference evidence="24 25" key="1">
    <citation type="submission" date="2024-11" db="EMBL/GenBank/DDBJ databases">
        <title>Chromosome-level genome assembly of the freshwater bivalve Anodonta woodiana.</title>
        <authorList>
            <person name="Chen X."/>
        </authorList>
    </citation>
    <scope>NUCLEOTIDE SEQUENCE [LARGE SCALE GENOMIC DNA]</scope>
    <source>
        <strain evidence="24">MN2024</strain>
        <tissue evidence="24">Gills</tissue>
    </source>
</reference>
<evidence type="ECO:0000256" key="7">
    <source>
        <dbReference type="ARBA" id="ARBA00022792"/>
    </source>
</evidence>
<dbReference type="InterPro" id="IPR003593">
    <property type="entry name" value="AAA+_ATPase"/>
</dbReference>
<evidence type="ECO:0000259" key="23">
    <source>
        <dbReference type="PROSITE" id="PS50929"/>
    </source>
</evidence>
<dbReference type="FunFam" id="3.40.50.300:FF:000403">
    <property type="entry name" value="ATP-binding cassette sub-family B member 8, mitochondrial"/>
    <property type="match status" value="1"/>
</dbReference>
<comment type="caution">
    <text evidence="24">The sequence shown here is derived from an EMBL/GenBank/DDBJ whole genome shotgun (WGS) entry which is preliminary data.</text>
</comment>
<evidence type="ECO:0000256" key="14">
    <source>
        <dbReference type="ARBA" id="ARBA00023128"/>
    </source>
</evidence>
<evidence type="ECO:0000256" key="4">
    <source>
        <dbReference type="ARBA" id="ARBA00022692"/>
    </source>
</evidence>
<evidence type="ECO:0000256" key="19">
    <source>
        <dbReference type="ARBA" id="ARBA00075187"/>
    </source>
</evidence>
<evidence type="ECO:0000256" key="5">
    <source>
        <dbReference type="ARBA" id="ARBA00022723"/>
    </source>
</evidence>
<evidence type="ECO:0000256" key="6">
    <source>
        <dbReference type="ARBA" id="ARBA00022741"/>
    </source>
</evidence>
<dbReference type="PIRSF" id="PIRSF002773">
    <property type="entry name" value="ABC_prm/ATPase_B"/>
    <property type="match status" value="1"/>
</dbReference>
<evidence type="ECO:0000256" key="20">
    <source>
        <dbReference type="ARBA" id="ARBA00083334"/>
    </source>
</evidence>
<protein>
    <recommendedName>
        <fullName evidence="18">ATP-binding cassette sub-family B member 10, mitochondrial</fullName>
    </recommendedName>
    <alternativeName>
        <fullName evidence="19">ABC-mitochondrial erythroid protein</fullName>
    </alternativeName>
    <alternativeName>
        <fullName evidence="20">ATP-binding cassette transporter 10</fullName>
    </alternativeName>
</protein>
<evidence type="ECO:0000256" key="16">
    <source>
        <dbReference type="ARBA" id="ARBA00052250"/>
    </source>
</evidence>
<evidence type="ECO:0000256" key="11">
    <source>
        <dbReference type="ARBA" id="ARBA00022967"/>
    </source>
</evidence>
<dbReference type="PANTHER" id="PTHR43394:SF1">
    <property type="entry name" value="ATP-BINDING CASSETTE SUB-FAMILY B MEMBER 10, MITOCHONDRIAL"/>
    <property type="match status" value="1"/>
</dbReference>
<evidence type="ECO:0000256" key="2">
    <source>
        <dbReference type="ARBA" id="ARBA00005580"/>
    </source>
</evidence>
<keyword evidence="5" id="KW-0479">Metal-binding</keyword>
<dbReference type="GO" id="GO:0042802">
    <property type="term" value="F:identical protein binding"/>
    <property type="evidence" value="ECO:0007669"/>
    <property type="project" value="UniProtKB-ARBA"/>
</dbReference>
<keyword evidence="25" id="KW-1185">Reference proteome</keyword>
<dbReference type="InterPro" id="IPR039421">
    <property type="entry name" value="Type_1_exporter"/>
</dbReference>
<dbReference type="InterPro" id="IPR017871">
    <property type="entry name" value="ABC_transporter-like_CS"/>
</dbReference>
<evidence type="ECO:0000256" key="12">
    <source>
        <dbReference type="ARBA" id="ARBA00022989"/>
    </source>
</evidence>
<feature type="transmembrane region" description="Helical" evidence="21">
    <location>
        <begin position="95"/>
        <end position="120"/>
    </location>
</feature>
<keyword evidence="15 21" id="KW-0472">Membrane</keyword>
<dbReference type="Gene3D" id="3.40.50.300">
    <property type="entry name" value="P-loop containing nucleotide triphosphate hydrolases"/>
    <property type="match status" value="1"/>
</dbReference>
<dbReference type="CDD" id="cd18573">
    <property type="entry name" value="ABC_6TM_ABCB10_like"/>
    <property type="match status" value="1"/>
</dbReference>
<evidence type="ECO:0000256" key="13">
    <source>
        <dbReference type="ARBA" id="ARBA00022990"/>
    </source>
</evidence>
<keyword evidence="7" id="KW-0999">Mitochondrion inner membrane</keyword>
<evidence type="ECO:0000256" key="1">
    <source>
        <dbReference type="ARBA" id="ARBA00004448"/>
    </source>
</evidence>
<dbReference type="SUPFAM" id="SSF90123">
    <property type="entry name" value="ABC transporter transmembrane region"/>
    <property type="match status" value="1"/>
</dbReference>
<feature type="domain" description="ABC transmembrane type-1" evidence="23">
    <location>
        <begin position="97"/>
        <end position="384"/>
    </location>
</feature>
<dbReference type="FunFam" id="1.20.1560.10:FF:000048">
    <property type="entry name" value="ATP-binding cassette sub-family B member 10, mitochondrial"/>
    <property type="match status" value="1"/>
</dbReference>
<dbReference type="SMART" id="SM00382">
    <property type="entry name" value="AAA"/>
    <property type="match status" value="1"/>
</dbReference>
<evidence type="ECO:0000256" key="3">
    <source>
        <dbReference type="ARBA" id="ARBA00022448"/>
    </source>
</evidence>
<evidence type="ECO:0000313" key="25">
    <source>
        <dbReference type="Proteomes" id="UP001634394"/>
    </source>
</evidence>
<organism evidence="24 25">
    <name type="scientific">Sinanodonta woodiana</name>
    <name type="common">Chinese pond mussel</name>
    <name type="synonym">Anodonta woodiana</name>
    <dbReference type="NCBI Taxonomy" id="1069815"/>
    <lineage>
        <taxon>Eukaryota</taxon>
        <taxon>Metazoa</taxon>
        <taxon>Spiralia</taxon>
        <taxon>Lophotrochozoa</taxon>
        <taxon>Mollusca</taxon>
        <taxon>Bivalvia</taxon>
        <taxon>Autobranchia</taxon>
        <taxon>Heteroconchia</taxon>
        <taxon>Palaeoheterodonta</taxon>
        <taxon>Unionida</taxon>
        <taxon>Unionoidea</taxon>
        <taxon>Unionidae</taxon>
        <taxon>Unioninae</taxon>
        <taxon>Sinanodonta</taxon>
    </lineage>
</organism>
<evidence type="ECO:0000256" key="8">
    <source>
        <dbReference type="ARBA" id="ARBA00022840"/>
    </source>
</evidence>
<sequence>MIASMQLILRNYKNIIRNSAPICIRSFHGFRAGGRTGMRLNVSNRTFFITRILKSSSKTSPTTNASQSGQSSKAIPKRSEVRRLFSLAESEKWRLTGAVCLLVVSSSVTLAVPFCIGKVIDIIYTTSKEGHDKMKEKLTKISTILLGVFLVGAVANFGRFYLMQISGQNVVMRMRDMLFSSIMRQEIGFFDKNRTGELINRLSTDTSLVGQSVTMNISDGLRSIGQAVGAVGMMVYVSPKLTAFALLIVPPIAIMSRIYGRYLRKISKNVQDSLAAATQVAEERISNIRTVRAFAQEDMEMERYRDRIMHVLQLSYKEALARGIFWASTGLSGNIVVLSVFYAGGMMMSDSMISVGELSSFLLYAAYVGISIGGMTTFYSEMMKGLGASTRIWELIDRDPKVPYSGGILPEDKIKGTIEFKDLGFSYPSRQEIPIFTSLNLTVPAGSVTAVVGSSGSGKSTIGTLLLRFYDPSSGGIYLDGINTNKLNTKWLRSHIGTVSQEPILFSCSIADNIAYGSLDPSSATMDMIIEASKKANAYNFVQSFPEGFHTVVGERGLMLSGGQRQRIAIARALLKDPKILLLDEATSALDAESEYLVQEALERLMVGRTVITIAHRLSTIRSADQIAVLDNGRIAEIGSYNKLMAIEGGLFRKLVERQTVTA</sequence>
<dbReference type="PROSITE" id="PS50929">
    <property type="entry name" value="ABC_TM1F"/>
    <property type="match status" value="1"/>
</dbReference>
<dbReference type="InterPro" id="IPR003439">
    <property type="entry name" value="ABC_transporter-like_ATP-bd"/>
</dbReference>
<feature type="transmembrane region" description="Helical" evidence="21">
    <location>
        <begin position="241"/>
        <end position="259"/>
    </location>
</feature>
<dbReference type="AlphaFoldDB" id="A0ABD3WLT5"/>
<evidence type="ECO:0000256" key="15">
    <source>
        <dbReference type="ARBA" id="ARBA00023136"/>
    </source>
</evidence>
<dbReference type="EMBL" id="JBJQND010000006">
    <property type="protein sequence ID" value="KAL3874456.1"/>
    <property type="molecule type" value="Genomic_DNA"/>
</dbReference>
<dbReference type="PROSITE" id="PS00211">
    <property type="entry name" value="ABC_TRANSPORTER_1"/>
    <property type="match status" value="1"/>
</dbReference>
<keyword evidence="3" id="KW-0813">Transport</keyword>